<organism evidence="1 2">
    <name type="scientific">Candidatus Schmidhempelia bombi str. Bimp</name>
    <dbReference type="NCBI Taxonomy" id="1387197"/>
    <lineage>
        <taxon>Bacteria</taxon>
        <taxon>Pseudomonadati</taxon>
        <taxon>Pseudomonadota</taxon>
        <taxon>Gammaproteobacteria</taxon>
        <taxon>Orbales</taxon>
        <taxon>Orbaceae</taxon>
        <taxon>Candidatus Schmidhempelia</taxon>
    </lineage>
</organism>
<evidence type="ECO:0000313" key="1">
    <source>
        <dbReference type="EMBL" id="TEA26580.1"/>
    </source>
</evidence>
<comment type="caution">
    <text evidence="1">The sequence shown here is derived from an EMBL/GenBank/DDBJ whole genome shotgun (WGS) entry which is preliminary data.</text>
</comment>
<evidence type="ECO:0000313" key="2">
    <source>
        <dbReference type="Proteomes" id="UP000506160"/>
    </source>
</evidence>
<gene>
    <name evidence="1" type="ORF">O970_08230</name>
</gene>
<dbReference type="Proteomes" id="UP000506160">
    <property type="component" value="Unassembled WGS sequence"/>
</dbReference>
<accession>A0AB94IAZ9</accession>
<dbReference type="AlphaFoldDB" id="A0AB94IAZ9"/>
<dbReference type="EMBL" id="AWGA01000073">
    <property type="protein sequence ID" value="TEA26580.1"/>
    <property type="molecule type" value="Genomic_DNA"/>
</dbReference>
<reference evidence="1 2" key="1">
    <citation type="journal article" date="2014" name="Appl. Environ. Microbiol.">
        <title>Genomic features of a bumble bee symbiont reflect its host environment.</title>
        <authorList>
            <person name="Martinson V.G."/>
            <person name="Magoc T."/>
            <person name="Koch H."/>
            <person name="Salzberg S.L."/>
            <person name="Moran N.A."/>
        </authorList>
    </citation>
    <scope>NUCLEOTIDE SEQUENCE [LARGE SCALE GENOMIC DNA]</scope>
    <source>
        <strain evidence="1 2">Bimp</strain>
    </source>
</reference>
<proteinExistence type="predicted"/>
<keyword evidence="2" id="KW-1185">Reference proteome</keyword>
<sequence length="89" mass="10098">MAYTTLPRAKHNSYLSTAHANVTQPATSCKLFEQSTPYQTQTIDLNTDELVEQCLALVKAIIIIEHSGIREALTFILEEKLIELRSHFH</sequence>
<name>A0AB94IAZ9_9GAMM</name>
<dbReference type="RefSeq" id="WP_024496634.1">
    <property type="nucleotide sequence ID" value="NZ_AWGA01000073.1"/>
</dbReference>
<protein>
    <submittedName>
        <fullName evidence="1">Uncharacterized protein</fullName>
    </submittedName>
</protein>